<dbReference type="Pfam" id="PF17989">
    <property type="entry name" value="ALP_N"/>
    <property type="match status" value="1"/>
</dbReference>
<dbReference type="AlphaFoldDB" id="A0A1E7YP05"/>
<evidence type="ECO:0000313" key="4">
    <source>
        <dbReference type="Proteomes" id="UP000175616"/>
    </source>
</evidence>
<dbReference type="InterPro" id="IPR040607">
    <property type="entry name" value="ALP_N"/>
</dbReference>
<sequence>MRYCGMNIGYGYTKMHTDASYFQIASVVERARTQNMGGVSLVRETVPVNVDGHLYEVGADAHQISESRNSSKAVADAWFDTVQYRALMQMAIDRMAQEFGADEWSVTLGMAVNQYKRKEIRKKLETLWKGEHLAASGDTVRVKLARVVPEPLGAYTWWLQRECDEPLAESRRMRVMVLDPGYRTFDWLEVIGGRVIDRHADAINVGMYDVYRDMQERILDAKDAELDIVAIEQAVVEGKPIRVRGEPLDHQLYFKASLQAKQDLIETRIRTEIGPAPEADLILIAGGGAQAFAPAVKRAFPKHRVEVCPLPQEANAKGYWLLAGGGNGG</sequence>
<organism evidence="3 4">
    <name type="scientific">Acidithiobacillus caldus</name>
    <dbReference type="NCBI Taxonomy" id="33059"/>
    <lineage>
        <taxon>Bacteria</taxon>
        <taxon>Pseudomonadati</taxon>
        <taxon>Pseudomonadota</taxon>
        <taxon>Acidithiobacillia</taxon>
        <taxon>Acidithiobacillales</taxon>
        <taxon>Acidithiobacillaceae</taxon>
        <taxon>Acidithiobacillus</taxon>
    </lineage>
</organism>
<evidence type="ECO:0000259" key="1">
    <source>
        <dbReference type="Pfam" id="PF17989"/>
    </source>
</evidence>
<dbReference type="SUPFAM" id="SSF53067">
    <property type="entry name" value="Actin-like ATPase domain"/>
    <property type="match status" value="2"/>
</dbReference>
<dbReference type="Pfam" id="PF21522">
    <property type="entry name" value="MreB-like_C"/>
    <property type="match status" value="1"/>
</dbReference>
<feature type="domain" description="Actin homologue MreB-like C-terminal" evidence="2">
    <location>
        <begin position="177"/>
        <end position="297"/>
    </location>
</feature>
<dbReference type="InterPro" id="IPR043129">
    <property type="entry name" value="ATPase_NBD"/>
</dbReference>
<accession>A0A1E7YP05</accession>
<dbReference type="Gene3D" id="3.30.420.40">
    <property type="match status" value="2"/>
</dbReference>
<dbReference type="Proteomes" id="UP000175616">
    <property type="component" value="Unassembled WGS sequence"/>
</dbReference>
<name>A0A1E7YP05_9PROT</name>
<gene>
    <name evidence="3" type="ORF">BAE27_05270</name>
</gene>
<proteinExistence type="predicted"/>
<dbReference type="InterPro" id="IPR049067">
    <property type="entry name" value="MreB-like_C"/>
</dbReference>
<comment type="caution">
    <text evidence="3">The sequence shown here is derived from an EMBL/GenBank/DDBJ whole genome shotgun (WGS) entry which is preliminary data.</text>
</comment>
<dbReference type="EMBL" id="LZYE01000130">
    <property type="protein sequence ID" value="OFC36777.1"/>
    <property type="molecule type" value="Genomic_DNA"/>
</dbReference>
<protein>
    <submittedName>
        <fullName evidence="3">Uncharacterized protein</fullName>
    </submittedName>
</protein>
<reference evidence="3 4" key="1">
    <citation type="submission" date="2016-06" db="EMBL/GenBank/DDBJ databases">
        <title>Gene turnover analysis identifies the evolutionary adaptation of the extremophile Acidithiobacillus caldus.</title>
        <authorList>
            <person name="Zhang X."/>
        </authorList>
    </citation>
    <scope>NUCLEOTIDE SEQUENCE [LARGE SCALE GENOMIC DNA]</scope>
    <source>
        <strain evidence="3 4">DX</strain>
    </source>
</reference>
<feature type="domain" description="Actin-like protein N-terminal" evidence="1">
    <location>
        <begin position="6"/>
        <end position="153"/>
    </location>
</feature>
<evidence type="ECO:0000259" key="2">
    <source>
        <dbReference type="Pfam" id="PF21522"/>
    </source>
</evidence>
<evidence type="ECO:0000313" key="3">
    <source>
        <dbReference type="EMBL" id="OFC36777.1"/>
    </source>
</evidence>